<dbReference type="Pfam" id="PF09229">
    <property type="entry name" value="Aha1_N"/>
    <property type="match status" value="1"/>
</dbReference>
<reference evidence="3 4" key="1">
    <citation type="journal article" date="2024" name="Nat. Commun.">
        <title>Phylogenomics reveals the evolutionary origins of lichenization in chlorophyte algae.</title>
        <authorList>
            <person name="Puginier C."/>
            <person name="Libourel C."/>
            <person name="Otte J."/>
            <person name="Skaloud P."/>
            <person name="Haon M."/>
            <person name="Grisel S."/>
            <person name="Petersen M."/>
            <person name="Berrin J.G."/>
            <person name="Delaux P.M."/>
            <person name="Dal Grande F."/>
            <person name="Keller J."/>
        </authorList>
    </citation>
    <scope>NUCLEOTIDE SEQUENCE [LARGE SCALE GENOMIC DNA]</scope>
    <source>
        <strain evidence="3 4">SAG 216-7</strain>
    </source>
</reference>
<keyword evidence="4" id="KW-1185">Reference proteome</keyword>
<comment type="caution">
    <text evidence="3">The sequence shown here is derived from an EMBL/GenBank/DDBJ whole genome shotgun (WGS) entry which is preliminary data.</text>
</comment>
<dbReference type="InterPro" id="IPR036338">
    <property type="entry name" value="Aha1"/>
</dbReference>
<dbReference type="SMART" id="SM01000">
    <property type="entry name" value="Aha1_N"/>
    <property type="match status" value="1"/>
</dbReference>
<dbReference type="Gene3D" id="3.15.10.20">
    <property type="entry name" value="Activator of Hsp90 ATPase Aha1, N-terminal domain"/>
    <property type="match status" value="1"/>
</dbReference>
<dbReference type="SUPFAM" id="SSF103111">
    <property type="entry name" value="Activator of Hsp90 ATPase, Aha1"/>
    <property type="match status" value="1"/>
</dbReference>
<dbReference type="PANTHER" id="PTHR13009">
    <property type="entry name" value="HEAT SHOCK PROTEIN 90 HSP90 CO-CHAPERONE AHA-1"/>
    <property type="match status" value="1"/>
</dbReference>
<name>A0ABR2YMC7_9CHLO</name>
<comment type="similarity">
    <text evidence="1">Belongs to the AHA1 family.</text>
</comment>
<gene>
    <name evidence="3" type="ORF">WJX75_009571</name>
</gene>
<dbReference type="EMBL" id="JALJOT010000009">
    <property type="protein sequence ID" value="KAK9907766.1"/>
    <property type="molecule type" value="Genomic_DNA"/>
</dbReference>
<evidence type="ECO:0000313" key="3">
    <source>
        <dbReference type="EMBL" id="KAK9907766.1"/>
    </source>
</evidence>
<evidence type="ECO:0000313" key="4">
    <source>
        <dbReference type="Proteomes" id="UP001491310"/>
    </source>
</evidence>
<sequence>MAKWEERSDRWIVEEREDGSNVNGWHWQEQNKLPWSRQRIDELTKGLIANLDASLGKAEITGIKDLTGEAYLTTRKQNKKFAVFDLNIVLDWRGTWEEDGKEVKGEAKVSEYSSIDPEEYTFEVTVEAANSGTPAGANLKAAVQGLENEIFSRLQQYVAELNEL</sequence>
<evidence type="ECO:0000259" key="2">
    <source>
        <dbReference type="SMART" id="SM01000"/>
    </source>
</evidence>
<accession>A0ABR2YMC7</accession>
<dbReference type="InterPro" id="IPR015310">
    <property type="entry name" value="AHSA1-like_N"/>
</dbReference>
<proteinExistence type="inferred from homology"/>
<protein>
    <recommendedName>
        <fullName evidence="2">Activator of Hsp90 ATPase AHSA1-like N-terminal domain-containing protein</fullName>
    </recommendedName>
</protein>
<organism evidence="3 4">
    <name type="scientific">Coccomyxa subellipsoidea</name>
    <dbReference type="NCBI Taxonomy" id="248742"/>
    <lineage>
        <taxon>Eukaryota</taxon>
        <taxon>Viridiplantae</taxon>
        <taxon>Chlorophyta</taxon>
        <taxon>core chlorophytes</taxon>
        <taxon>Trebouxiophyceae</taxon>
        <taxon>Trebouxiophyceae incertae sedis</taxon>
        <taxon>Coccomyxaceae</taxon>
        <taxon>Coccomyxa</taxon>
    </lineage>
</organism>
<dbReference type="Proteomes" id="UP001491310">
    <property type="component" value="Unassembled WGS sequence"/>
</dbReference>
<feature type="domain" description="Activator of Hsp90 ATPase AHSA1-like N-terminal" evidence="2">
    <location>
        <begin position="29"/>
        <end position="163"/>
    </location>
</feature>
<evidence type="ECO:0000256" key="1">
    <source>
        <dbReference type="ARBA" id="ARBA00006817"/>
    </source>
</evidence>
<dbReference type="PANTHER" id="PTHR13009:SF21">
    <property type="entry name" value="ACTIVATOR OF HSP90 ATPASE"/>
    <property type="match status" value="1"/>
</dbReference>